<accession>A0A917G3H6</accession>
<proteinExistence type="predicted"/>
<reference evidence="1" key="1">
    <citation type="journal article" date="2014" name="Int. J. Syst. Evol. Microbiol.">
        <title>Complete genome sequence of Corynebacterium casei LMG S-19264T (=DSM 44701T), isolated from a smear-ripened cheese.</title>
        <authorList>
            <consortium name="US DOE Joint Genome Institute (JGI-PGF)"/>
            <person name="Walter F."/>
            <person name="Albersmeier A."/>
            <person name="Kalinowski J."/>
            <person name="Ruckert C."/>
        </authorList>
    </citation>
    <scope>NUCLEOTIDE SEQUENCE</scope>
    <source>
        <strain evidence="1">CGMCC 1.12987</strain>
    </source>
</reference>
<reference evidence="1" key="2">
    <citation type="submission" date="2020-09" db="EMBL/GenBank/DDBJ databases">
        <authorList>
            <person name="Sun Q."/>
            <person name="Zhou Y."/>
        </authorList>
    </citation>
    <scope>NUCLEOTIDE SEQUENCE</scope>
    <source>
        <strain evidence="1">CGMCC 1.12987</strain>
    </source>
</reference>
<protein>
    <submittedName>
        <fullName evidence="1">Uncharacterized protein</fullName>
    </submittedName>
</protein>
<sequence length="116" mass="12242">MQPIYPLNEKNISRHCGQLVCAVTADGSRHIGILSSCRGGQLILNDEAVDDVSGGTLQMKGAKKAPRKGKGRKAKPAVAQTLGYPAGPFGPGPFFPFGSRVVLDLALLTLLFLIVL</sequence>
<dbReference type="EMBL" id="BMGR01000017">
    <property type="protein sequence ID" value="GGG21168.1"/>
    <property type="molecule type" value="Genomic_DNA"/>
</dbReference>
<organism evidence="1 2">
    <name type="scientific">Paenibacillus abyssi</name>
    <dbReference type="NCBI Taxonomy" id="1340531"/>
    <lineage>
        <taxon>Bacteria</taxon>
        <taxon>Bacillati</taxon>
        <taxon>Bacillota</taxon>
        <taxon>Bacilli</taxon>
        <taxon>Bacillales</taxon>
        <taxon>Paenibacillaceae</taxon>
        <taxon>Paenibacillus</taxon>
    </lineage>
</organism>
<evidence type="ECO:0000313" key="2">
    <source>
        <dbReference type="Proteomes" id="UP000644756"/>
    </source>
</evidence>
<dbReference type="Proteomes" id="UP000644756">
    <property type="component" value="Unassembled WGS sequence"/>
</dbReference>
<dbReference type="AlphaFoldDB" id="A0A917G3H6"/>
<comment type="caution">
    <text evidence="1">The sequence shown here is derived from an EMBL/GenBank/DDBJ whole genome shotgun (WGS) entry which is preliminary data.</text>
</comment>
<evidence type="ECO:0000313" key="1">
    <source>
        <dbReference type="EMBL" id="GGG21168.1"/>
    </source>
</evidence>
<name>A0A917G3H6_9BACL</name>
<dbReference type="RefSeq" id="WP_188533077.1">
    <property type="nucleotide sequence ID" value="NZ_BMGR01000017.1"/>
</dbReference>
<keyword evidence="2" id="KW-1185">Reference proteome</keyword>
<gene>
    <name evidence="1" type="ORF">GCM10010916_42360</name>
</gene>